<accession>A0ABU0GD10</accession>
<evidence type="ECO:0000313" key="14">
    <source>
        <dbReference type="Proteomes" id="UP001238496"/>
    </source>
</evidence>
<keyword evidence="4 9" id="KW-1003">Cell membrane</keyword>
<dbReference type="EMBL" id="JAUSUW010000013">
    <property type="protein sequence ID" value="MDQ0422829.1"/>
    <property type="molecule type" value="Genomic_DNA"/>
</dbReference>
<feature type="domain" description="AprE-like long alpha-helical hairpin" evidence="11">
    <location>
        <begin position="93"/>
        <end position="285"/>
    </location>
</feature>
<dbReference type="InterPro" id="IPR010129">
    <property type="entry name" value="T1SS_HlyD"/>
</dbReference>
<keyword evidence="8" id="KW-0472">Membrane</keyword>
<feature type="domain" description="AprE-like beta-barrel" evidence="12">
    <location>
        <begin position="327"/>
        <end position="416"/>
    </location>
</feature>
<evidence type="ECO:0000259" key="11">
    <source>
        <dbReference type="Pfam" id="PF25994"/>
    </source>
</evidence>
<dbReference type="RefSeq" id="WP_307375868.1">
    <property type="nucleotide sequence ID" value="NZ_JAUSUW010000013.1"/>
</dbReference>
<evidence type="ECO:0000256" key="6">
    <source>
        <dbReference type="ARBA" id="ARBA00022692"/>
    </source>
</evidence>
<protein>
    <recommendedName>
        <fullName evidence="9">Membrane fusion protein (MFP) family protein</fullName>
    </recommendedName>
</protein>
<evidence type="ECO:0000256" key="10">
    <source>
        <dbReference type="SAM" id="Coils"/>
    </source>
</evidence>
<evidence type="ECO:0000256" key="1">
    <source>
        <dbReference type="ARBA" id="ARBA00004377"/>
    </source>
</evidence>
<dbReference type="Pfam" id="PF26002">
    <property type="entry name" value="Beta-barrel_AprE"/>
    <property type="match status" value="1"/>
</dbReference>
<dbReference type="PANTHER" id="PTHR30386">
    <property type="entry name" value="MEMBRANE FUSION SUBUNIT OF EMRAB-TOLC MULTIDRUG EFFLUX PUMP"/>
    <property type="match status" value="1"/>
</dbReference>
<name>A0ABU0GD10_9HYPH</name>
<evidence type="ECO:0000256" key="4">
    <source>
        <dbReference type="ARBA" id="ARBA00022475"/>
    </source>
</evidence>
<evidence type="ECO:0000259" key="12">
    <source>
        <dbReference type="Pfam" id="PF26002"/>
    </source>
</evidence>
<evidence type="ECO:0000256" key="9">
    <source>
        <dbReference type="RuleBase" id="RU365093"/>
    </source>
</evidence>
<evidence type="ECO:0000256" key="2">
    <source>
        <dbReference type="ARBA" id="ARBA00009477"/>
    </source>
</evidence>
<dbReference type="PANTHER" id="PTHR30386:SF17">
    <property type="entry name" value="ALKALINE PROTEASE SECRETION PROTEIN APRE"/>
    <property type="match status" value="1"/>
</dbReference>
<keyword evidence="10" id="KW-0175">Coiled coil</keyword>
<dbReference type="Gene3D" id="2.40.30.170">
    <property type="match status" value="1"/>
</dbReference>
<evidence type="ECO:0000313" key="13">
    <source>
        <dbReference type="EMBL" id="MDQ0422829.1"/>
    </source>
</evidence>
<evidence type="ECO:0000256" key="7">
    <source>
        <dbReference type="ARBA" id="ARBA00022989"/>
    </source>
</evidence>
<gene>
    <name evidence="13" type="ORF">J2045_003879</name>
</gene>
<dbReference type="Pfam" id="PF25994">
    <property type="entry name" value="HH_AprE"/>
    <property type="match status" value="1"/>
</dbReference>
<dbReference type="PRINTS" id="PR01490">
    <property type="entry name" value="RTXTOXIND"/>
</dbReference>
<proteinExistence type="inferred from homology"/>
<organism evidence="13 14">
    <name type="scientific">Peteryoungia aggregata LMG 23059</name>
    <dbReference type="NCBI Taxonomy" id="1368425"/>
    <lineage>
        <taxon>Bacteria</taxon>
        <taxon>Pseudomonadati</taxon>
        <taxon>Pseudomonadota</taxon>
        <taxon>Alphaproteobacteria</taxon>
        <taxon>Hyphomicrobiales</taxon>
        <taxon>Rhizobiaceae</taxon>
        <taxon>Peteryoungia</taxon>
    </lineage>
</organism>
<reference evidence="13 14" key="1">
    <citation type="submission" date="2023-07" db="EMBL/GenBank/DDBJ databases">
        <title>Genomic Encyclopedia of Type Strains, Phase IV (KMG-IV): sequencing the most valuable type-strain genomes for metagenomic binning, comparative biology and taxonomic classification.</title>
        <authorList>
            <person name="Goeker M."/>
        </authorList>
    </citation>
    <scope>NUCLEOTIDE SEQUENCE [LARGE SCALE GENOMIC DNA]</scope>
    <source>
        <strain evidence="13 14">DSM 1111</strain>
    </source>
</reference>
<dbReference type="InterPro" id="IPR050739">
    <property type="entry name" value="MFP"/>
</dbReference>
<dbReference type="InterPro" id="IPR058781">
    <property type="entry name" value="HH_AprE-like"/>
</dbReference>
<keyword evidence="6" id="KW-0812">Transmembrane</keyword>
<evidence type="ECO:0000256" key="5">
    <source>
        <dbReference type="ARBA" id="ARBA00022519"/>
    </source>
</evidence>
<keyword evidence="5 9" id="KW-0997">Cell inner membrane</keyword>
<keyword evidence="3 9" id="KW-0813">Transport</keyword>
<feature type="coiled-coil region" evidence="10">
    <location>
        <begin position="97"/>
        <end position="124"/>
    </location>
</feature>
<dbReference type="InterPro" id="IPR058982">
    <property type="entry name" value="Beta-barrel_AprE"/>
</dbReference>
<dbReference type="Proteomes" id="UP001238496">
    <property type="component" value="Unassembled WGS sequence"/>
</dbReference>
<comment type="similarity">
    <text evidence="2 9">Belongs to the membrane fusion protein (MFP) (TC 8.A.1) family.</text>
</comment>
<evidence type="ECO:0000256" key="3">
    <source>
        <dbReference type="ARBA" id="ARBA00022448"/>
    </source>
</evidence>
<dbReference type="NCBIfam" id="TIGR01843">
    <property type="entry name" value="type_I_hlyD"/>
    <property type="match status" value="1"/>
</dbReference>
<keyword evidence="7" id="KW-1133">Transmembrane helix</keyword>
<dbReference type="Gene3D" id="2.40.50.100">
    <property type="match status" value="1"/>
</dbReference>
<sequence length="439" mass="47851">MQLSERQSAVRRSIGLHARLGLLVCLLLVGGAGTWAAITRISGAVVAGGHFVVAGNIKKVQHPAGGVVGEIRVREGDRVVAGDVLLRLDATQANANLAMVAKRLTELLARQARLEAERDDLERIIFPEDLLEQQRQGQVDALAAMDSESRLFRFRKASRDGQKAQLAERIRQYSHEIEGLRAQEVAYREGSEVLRQEISALTGLRRQGAVSDQRLNGLKTELATFGGELGEKIAYQAQIAGRITETRLAILQIDQDLKSEVGRELREVQGQIGEFVERRIASEDQRRRTDIIAPLSGVVHQLAVHTVGGVVTAAEAIMLIVPEGDALLLEAHVSPKDIDVIREGQNARIRLSAFSQGTTPELQGRVSHVAADLTVDPSTGLSYYVIRVATEPGIARTIPDITLVPGMPAEVLVQTGERTALSYLIKPLADQLARAFREQ</sequence>
<comment type="subcellular location">
    <subcellularLocation>
        <location evidence="1 9">Cell inner membrane</location>
        <topology evidence="1 9">Single-pass membrane protein</topology>
    </subcellularLocation>
</comment>
<evidence type="ECO:0000256" key="8">
    <source>
        <dbReference type="ARBA" id="ARBA00023136"/>
    </source>
</evidence>
<keyword evidence="14" id="KW-1185">Reference proteome</keyword>
<comment type="caution">
    <text evidence="13">The sequence shown here is derived from an EMBL/GenBank/DDBJ whole genome shotgun (WGS) entry which is preliminary data.</text>
</comment>